<organism evidence="2 3">
    <name type="scientific">Diaporthe helianthi</name>
    <dbReference type="NCBI Taxonomy" id="158607"/>
    <lineage>
        <taxon>Eukaryota</taxon>
        <taxon>Fungi</taxon>
        <taxon>Dikarya</taxon>
        <taxon>Ascomycota</taxon>
        <taxon>Pezizomycotina</taxon>
        <taxon>Sordariomycetes</taxon>
        <taxon>Sordariomycetidae</taxon>
        <taxon>Diaporthales</taxon>
        <taxon>Diaporthaceae</taxon>
        <taxon>Diaporthe</taxon>
    </lineage>
</organism>
<feature type="transmembrane region" description="Helical" evidence="1">
    <location>
        <begin position="6"/>
        <end position="29"/>
    </location>
</feature>
<dbReference type="EMBL" id="MAVT02000819">
    <property type="protein sequence ID" value="POS73332.1"/>
    <property type="molecule type" value="Genomic_DNA"/>
</dbReference>
<gene>
    <name evidence="2" type="ORF">DHEL01_v208279</name>
</gene>
<keyword evidence="3" id="KW-1185">Reference proteome</keyword>
<feature type="transmembrane region" description="Helical" evidence="1">
    <location>
        <begin position="98"/>
        <end position="120"/>
    </location>
</feature>
<dbReference type="InParanoid" id="A0A2P5HSU9"/>
<keyword evidence="1" id="KW-0812">Transmembrane</keyword>
<reference evidence="2" key="1">
    <citation type="submission" date="2017-09" db="EMBL/GenBank/DDBJ databases">
        <title>Polyketide synthases of a Diaporthe helianthi virulent isolate.</title>
        <authorList>
            <person name="Baroncelli R."/>
        </authorList>
    </citation>
    <scope>NUCLEOTIDE SEQUENCE [LARGE SCALE GENOMIC DNA]</scope>
    <source>
        <strain evidence="2">7/96</strain>
    </source>
</reference>
<evidence type="ECO:0000313" key="3">
    <source>
        <dbReference type="Proteomes" id="UP000094444"/>
    </source>
</evidence>
<evidence type="ECO:0000256" key="1">
    <source>
        <dbReference type="SAM" id="Phobius"/>
    </source>
</evidence>
<keyword evidence="1" id="KW-1133">Transmembrane helix</keyword>
<comment type="caution">
    <text evidence="2">The sequence shown here is derived from an EMBL/GenBank/DDBJ whole genome shotgun (WGS) entry which is preliminary data.</text>
</comment>
<evidence type="ECO:0000313" key="2">
    <source>
        <dbReference type="EMBL" id="POS73332.1"/>
    </source>
</evidence>
<dbReference type="AlphaFoldDB" id="A0A2P5HSU9"/>
<proteinExistence type="predicted"/>
<protein>
    <submittedName>
        <fullName evidence="2">Uncharacterized protein</fullName>
    </submittedName>
</protein>
<keyword evidence="1" id="KW-0472">Membrane</keyword>
<name>A0A2P5HSU9_DIAHE</name>
<dbReference type="Proteomes" id="UP000094444">
    <property type="component" value="Unassembled WGS sequence"/>
</dbReference>
<sequence>MPSTSQALMTLCLPARAAFLLLVATLWVVFNPTIRIGVFFYARVVSLSLQVVVWVSQGDMPGGQVTSLATDQLLEQETLSAPWNIVRSVSEILAPFELIYAFALYYGLLLTAVLLTPVYITMNWALQPLWQGLRDWKAVRVMIAERTRDFF</sequence>
<accession>A0A2P5HSU9</accession>